<feature type="region of interest" description="Disordered" evidence="1">
    <location>
        <begin position="27"/>
        <end position="52"/>
    </location>
</feature>
<dbReference type="AlphaFoldDB" id="A0A4Q7ZBT7"/>
<comment type="caution">
    <text evidence="2">The sequence shown here is derived from an EMBL/GenBank/DDBJ whole genome shotgun (WGS) entry which is preliminary data.</text>
</comment>
<evidence type="ECO:0000256" key="1">
    <source>
        <dbReference type="SAM" id="MobiDB-lite"/>
    </source>
</evidence>
<evidence type="ECO:0000313" key="3">
    <source>
        <dbReference type="Proteomes" id="UP000292423"/>
    </source>
</evidence>
<feature type="compositionally biased region" description="Basic and acidic residues" evidence="1">
    <location>
        <begin position="30"/>
        <end position="49"/>
    </location>
</feature>
<accession>A0A4Q7ZBT7</accession>
<protein>
    <submittedName>
        <fullName evidence="2">Uncharacterized protein</fullName>
    </submittedName>
</protein>
<organism evidence="2 3">
    <name type="scientific">Fluviicoccus keumensis</name>
    <dbReference type="NCBI Taxonomy" id="1435465"/>
    <lineage>
        <taxon>Bacteria</taxon>
        <taxon>Pseudomonadati</taxon>
        <taxon>Pseudomonadota</taxon>
        <taxon>Gammaproteobacteria</taxon>
        <taxon>Moraxellales</taxon>
        <taxon>Moraxellaceae</taxon>
        <taxon>Fluviicoccus</taxon>
    </lineage>
</organism>
<dbReference type="Proteomes" id="UP000292423">
    <property type="component" value="Unassembled WGS sequence"/>
</dbReference>
<dbReference type="EMBL" id="SHKX01000010">
    <property type="protein sequence ID" value="RZU47309.1"/>
    <property type="molecule type" value="Genomic_DNA"/>
</dbReference>
<proteinExistence type="predicted"/>
<name>A0A4Q7ZBT7_9GAMM</name>
<reference evidence="2 3" key="1">
    <citation type="submission" date="2019-02" db="EMBL/GenBank/DDBJ databases">
        <title>Genomic Encyclopedia of Type Strains, Phase IV (KMG-IV): sequencing the most valuable type-strain genomes for metagenomic binning, comparative biology and taxonomic classification.</title>
        <authorList>
            <person name="Goeker M."/>
        </authorList>
    </citation>
    <scope>NUCLEOTIDE SEQUENCE [LARGE SCALE GENOMIC DNA]</scope>
    <source>
        <strain evidence="2 3">DSM 105135</strain>
    </source>
</reference>
<keyword evidence="3" id="KW-1185">Reference proteome</keyword>
<evidence type="ECO:0000313" key="2">
    <source>
        <dbReference type="EMBL" id="RZU47309.1"/>
    </source>
</evidence>
<gene>
    <name evidence="2" type="ORF">EV700_0264</name>
</gene>
<sequence>MAKRSGVKLLERPRNRLTLVAVTLKGGAHGKTEKAERRADHQQTQRASREAWSSRGDGFHFCLC</sequence>